<evidence type="ECO:0000313" key="2">
    <source>
        <dbReference type="Proteomes" id="UP001499884"/>
    </source>
</evidence>
<dbReference type="InterPro" id="IPR036691">
    <property type="entry name" value="Endo/exonu/phosph_ase_sf"/>
</dbReference>
<organism evidence="1 2">
    <name type="scientific">Streptomyces tremellae</name>
    <dbReference type="NCBI Taxonomy" id="1124239"/>
    <lineage>
        <taxon>Bacteria</taxon>
        <taxon>Bacillati</taxon>
        <taxon>Actinomycetota</taxon>
        <taxon>Actinomycetes</taxon>
        <taxon>Kitasatosporales</taxon>
        <taxon>Streptomycetaceae</taxon>
        <taxon>Streptomyces</taxon>
    </lineage>
</organism>
<gene>
    <name evidence="1" type="ORF">GCM10023082_33380</name>
</gene>
<sequence length="50" mass="5591">MKRGQAAPRPLGVQIDHVLVGRECAVRDARFLDLPHADHRALLVRLDLHG</sequence>
<comment type="caution">
    <text evidence="1">The sequence shown here is derived from an EMBL/GenBank/DDBJ whole genome shotgun (WGS) entry which is preliminary data.</text>
</comment>
<reference evidence="2" key="1">
    <citation type="journal article" date="2019" name="Int. J. Syst. Evol. Microbiol.">
        <title>The Global Catalogue of Microorganisms (GCM) 10K type strain sequencing project: providing services to taxonomists for standard genome sequencing and annotation.</title>
        <authorList>
            <consortium name="The Broad Institute Genomics Platform"/>
            <consortium name="The Broad Institute Genome Sequencing Center for Infectious Disease"/>
            <person name="Wu L."/>
            <person name="Ma J."/>
        </authorList>
    </citation>
    <scope>NUCLEOTIDE SEQUENCE [LARGE SCALE GENOMIC DNA]</scope>
    <source>
        <strain evidence="2">JCM 30846</strain>
    </source>
</reference>
<keyword evidence="2" id="KW-1185">Reference proteome</keyword>
<dbReference type="Proteomes" id="UP001499884">
    <property type="component" value="Unassembled WGS sequence"/>
</dbReference>
<dbReference type="SUPFAM" id="SSF56219">
    <property type="entry name" value="DNase I-like"/>
    <property type="match status" value="1"/>
</dbReference>
<name>A0ABP7F845_9ACTN</name>
<dbReference type="RefSeq" id="WP_425588288.1">
    <property type="nucleotide sequence ID" value="NZ_BAABEP010000021.1"/>
</dbReference>
<proteinExistence type="predicted"/>
<accession>A0ABP7F845</accession>
<evidence type="ECO:0000313" key="1">
    <source>
        <dbReference type="EMBL" id="GAA3733341.1"/>
    </source>
</evidence>
<dbReference type="EMBL" id="BAABEP010000021">
    <property type="protein sequence ID" value="GAA3733341.1"/>
    <property type="molecule type" value="Genomic_DNA"/>
</dbReference>
<protein>
    <submittedName>
        <fullName evidence="1">Uncharacterized protein</fullName>
    </submittedName>
</protein>